<dbReference type="SUPFAM" id="SSF53955">
    <property type="entry name" value="Lysozyme-like"/>
    <property type="match status" value="1"/>
</dbReference>
<dbReference type="CDD" id="cd13399">
    <property type="entry name" value="Slt35-like"/>
    <property type="match status" value="1"/>
</dbReference>
<organism evidence="3 4">
    <name type="scientific">Halomonas binhaiensis</name>
    <dbReference type="NCBI Taxonomy" id="2562282"/>
    <lineage>
        <taxon>Bacteria</taxon>
        <taxon>Pseudomonadati</taxon>
        <taxon>Pseudomonadota</taxon>
        <taxon>Gammaproteobacteria</taxon>
        <taxon>Oceanospirillales</taxon>
        <taxon>Halomonadaceae</taxon>
        <taxon>Halomonas</taxon>
    </lineage>
</organism>
<dbReference type="Proteomes" id="UP000324285">
    <property type="component" value="Chromosome"/>
</dbReference>
<dbReference type="FunFam" id="1.10.8.350:FF:000001">
    <property type="entry name" value="Lytic murein transglycosylase B"/>
    <property type="match status" value="1"/>
</dbReference>
<accession>A0A5C1NP26</accession>
<dbReference type="InterPro" id="IPR043426">
    <property type="entry name" value="MltB-like"/>
</dbReference>
<evidence type="ECO:0000259" key="2">
    <source>
        <dbReference type="Pfam" id="PF13406"/>
    </source>
</evidence>
<evidence type="ECO:0000313" key="3">
    <source>
        <dbReference type="EMBL" id="QEM83985.1"/>
    </source>
</evidence>
<reference evidence="3" key="1">
    <citation type="submission" date="2021-02" db="EMBL/GenBank/DDBJ databases">
        <title>Strain Y2R2, a novel species of the genus Halomonas.</title>
        <authorList>
            <person name="Huang H."/>
        </authorList>
    </citation>
    <scope>NUCLEOTIDE SEQUENCE</scope>
    <source>
        <strain evidence="3">Y2R2</strain>
    </source>
</reference>
<evidence type="ECO:0000313" key="4">
    <source>
        <dbReference type="Proteomes" id="UP000324285"/>
    </source>
</evidence>
<dbReference type="OrthoDB" id="9772911at2"/>
<dbReference type="NCBIfam" id="TIGR02282">
    <property type="entry name" value="MltB"/>
    <property type="match status" value="1"/>
</dbReference>
<dbReference type="Gene3D" id="1.10.8.350">
    <property type="entry name" value="Bacterial muramidase"/>
    <property type="match status" value="1"/>
</dbReference>
<keyword evidence="4" id="KW-1185">Reference proteome</keyword>
<gene>
    <name evidence="3" type="primary">mltB</name>
    <name evidence="3" type="ORF">E4T21_08010</name>
</gene>
<evidence type="ECO:0000256" key="1">
    <source>
        <dbReference type="PIRSR" id="PIRSR611757-1"/>
    </source>
</evidence>
<feature type="active site" evidence="1">
    <location>
        <position position="117"/>
    </location>
</feature>
<protein>
    <submittedName>
        <fullName evidence="3">Lytic murein transglycosylase B</fullName>
    </submittedName>
</protein>
<dbReference type="GO" id="GO:0008933">
    <property type="term" value="F:peptidoglycan lytic transglycosylase activity"/>
    <property type="evidence" value="ECO:0007669"/>
    <property type="project" value="TreeGrafter"/>
</dbReference>
<dbReference type="Pfam" id="PF13406">
    <property type="entry name" value="SLT_2"/>
    <property type="match status" value="1"/>
</dbReference>
<sequence>MVGLPWMVPLAAQAQDFDPAGMPKVQAMVERLAGQGIDRGWLNHAMGEAHYQASVIEAMSGAAEYNLTWHKYRDIFLGEERIQEGADFIAEHRDAFERAQARYGVPPEIIAGILGVETRYGQITGKHRVLDSLSTLAFHHPSRGKFFLGELEAFLTIAYQQHVDPGELKGSYAGAMGYPQFIPTSYQAYAVDFDGDGQRNLWTDPVDAIGSVANYFAEHRWQPGGTIYWEAEGPATPPASVDFNQAKAPYVSVAELAAKGVHPQEAIAADRRVIPLALEMADGSTKYRLGGDNFYVITRYNHSHFYAMAVTELSEAIALALEQQESGEMGKGGWLDATVKETAP</sequence>
<dbReference type="InterPro" id="IPR011757">
    <property type="entry name" value="Lytic_transglycosylase_MltB"/>
</dbReference>
<dbReference type="InterPro" id="IPR031304">
    <property type="entry name" value="SLT_2"/>
</dbReference>
<proteinExistence type="predicted"/>
<dbReference type="GO" id="GO:0009253">
    <property type="term" value="P:peptidoglycan catabolic process"/>
    <property type="evidence" value="ECO:0007669"/>
    <property type="project" value="TreeGrafter"/>
</dbReference>
<dbReference type="AlphaFoldDB" id="A0A5C1NP26"/>
<feature type="domain" description="Transglycosylase SLT" evidence="2">
    <location>
        <begin position="24"/>
        <end position="315"/>
    </location>
</feature>
<dbReference type="PANTHER" id="PTHR30163:SF9">
    <property type="entry name" value="MEMBRANE-BOUND LYTIC MUREIN TRANSGLYCOSYLASE B"/>
    <property type="match status" value="1"/>
</dbReference>
<dbReference type="PANTHER" id="PTHR30163">
    <property type="entry name" value="MEMBRANE-BOUND LYTIC MUREIN TRANSGLYCOSYLASE B"/>
    <property type="match status" value="1"/>
</dbReference>
<dbReference type="InterPro" id="IPR023346">
    <property type="entry name" value="Lysozyme-like_dom_sf"/>
</dbReference>
<dbReference type="KEGG" id="hbh:E4T21_08010"/>
<name>A0A5C1NP26_9GAMM</name>
<dbReference type="EMBL" id="CP038437">
    <property type="protein sequence ID" value="QEM83985.1"/>
    <property type="molecule type" value="Genomic_DNA"/>
</dbReference>
<dbReference type="Gene3D" id="1.10.530.10">
    <property type="match status" value="1"/>
</dbReference>